<sequence>MYYIFSNRQSHILE</sequence>
<evidence type="ECO:0000313" key="1">
    <source>
        <dbReference type="EMBL" id="JAD73497.1"/>
    </source>
</evidence>
<reference evidence="1" key="2">
    <citation type="journal article" date="2015" name="Data Brief">
        <title>Shoot transcriptome of the giant reed, Arundo donax.</title>
        <authorList>
            <person name="Barrero R.A."/>
            <person name="Guerrero F.D."/>
            <person name="Moolhuijzen P."/>
            <person name="Goolsby J.A."/>
            <person name="Tidwell J."/>
            <person name="Bellgard S.E."/>
            <person name="Bellgard M.I."/>
        </authorList>
    </citation>
    <scope>NUCLEOTIDE SEQUENCE</scope>
    <source>
        <tissue evidence="1">Shoot tissue taken approximately 20 cm above the soil surface</tissue>
    </source>
</reference>
<name>A0A0A9CPT0_ARUDO</name>
<accession>A0A0A9CPT0</accession>
<organism evidence="1">
    <name type="scientific">Arundo donax</name>
    <name type="common">Giant reed</name>
    <name type="synonym">Donax arundinaceus</name>
    <dbReference type="NCBI Taxonomy" id="35708"/>
    <lineage>
        <taxon>Eukaryota</taxon>
        <taxon>Viridiplantae</taxon>
        <taxon>Streptophyta</taxon>
        <taxon>Embryophyta</taxon>
        <taxon>Tracheophyta</taxon>
        <taxon>Spermatophyta</taxon>
        <taxon>Magnoliopsida</taxon>
        <taxon>Liliopsida</taxon>
        <taxon>Poales</taxon>
        <taxon>Poaceae</taxon>
        <taxon>PACMAD clade</taxon>
        <taxon>Arundinoideae</taxon>
        <taxon>Arundineae</taxon>
        <taxon>Arundo</taxon>
    </lineage>
</organism>
<proteinExistence type="predicted"/>
<dbReference type="EMBL" id="GBRH01224398">
    <property type="protein sequence ID" value="JAD73497.1"/>
    <property type="molecule type" value="Transcribed_RNA"/>
</dbReference>
<reference evidence="1" key="1">
    <citation type="submission" date="2014-09" db="EMBL/GenBank/DDBJ databases">
        <authorList>
            <person name="Magalhaes I.L.F."/>
            <person name="Oliveira U."/>
            <person name="Santos F.R."/>
            <person name="Vidigal T.H.D.A."/>
            <person name="Brescovit A.D."/>
            <person name="Santos A.J."/>
        </authorList>
    </citation>
    <scope>NUCLEOTIDE SEQUENCE</scope>
    <source>
        <tissue evidence="1">Shoot tissue taken approximately 20 cm above the soil surface</tissue>
    </source>
</reference>
<protein>
    <submittedName>
        <fullName evidence="1">Uncharacterized protein</fullName>
    </submittedName>
</protein>